<dbReference type="EMBL" id="CP138348">
    <property type="protein sequence ID" value="WPF88418.1"/>
    <property type="molecule type" value="Genomic_DNA"/>
</dbReference>
<dbReference type="RefSeq" id="WP_320001464.1">
    <property type="nucleotide sequence ID" value="NZ_CP138348.1"/>
</dbReference>
<name>A0AAF1C284_9CHRO</name>
<reference evidence="1" key="1">
    <citation type="submission" date="2023-11" db="EMBL/GenBank/DDBJ databases">
        <title>Genome sequence of Cyanobacterium aponinum BCRC AL20115.</title>
        <authorList>
            <person name="Chang H.-Y."/>
            <person name="Lin K.-M."/>
            <person name="Hsueh H.-T."/>
            <person name="Chu H.-A."/>
            <person name="Kuo C.-H."/>
        </authorList>
    </citation>
    <scope>NUCLEOTIDE SEQUENCE</scope>
    <source>
        <strain evidence="1">AL20115</strain>
    </source>
</reference>
<protein>
    <recommendedName>
        <fullName evidence="2">DUF2281 domain-containing protein</fullName>
    </recommendedName>
</protein>
<proteinExistence type="predicted"/>
<evidence type="ECO:0008006" key="2">
    <source>
        <dbReference type="Google" id="ProtNLM"/>
    </source>
</evidence>
<organism evidence="1">
    <name type="scientific">Cyanobacterium aponinum AL20115</name>
    <dbReference type="NCBI Taxonomy" id="3090662"/>
    <lineage>
        <taxon>Bacteria</taxon>
        <taxon>Bacillati</taxon>
        <taxon>Cyanobacteriota</taxon>
        <taxon>Cyanophyceae</taxon>
        <taxon>Oscillatoriophycideae</taxon>
        <taxon>Chroococcales</taxon>
        <taxon>Geminocystaceae</taxon>
        <taxon>Cyanobacterium</taxon>
    </lineage>
</organism>
<sequence>MTKLQIKEKINNYLDKLPTSKLEEIASYIENNYSTEKLTYQSKKQPSSLGKKLRAIRAKIIAEGEPLLTAEQVEIEKKMRQGEYWQS</sequence>
<accession>A0AAF1C284</accession>
<gene>
    <name evidence="1" type="ORF">SAY89_16735</name>
</gene>
<evidence type="ECO:0000313" key="1">
    <source>
        <dbReference type="EMBL" id="WPF88418.1"/>
    </source>
</evidence>
<dbReference type="AlphaFoldDB" id="A0AAF1C284"/>